<keyword evidence="11 12" id="KW-0472">Membrane</keyword>
<dbReference type="GO" id="GO:0070069">
    <property type="term" value="C:cytochrome complex"/>
    <property type="evidence" value="ECO:0007669"/>
    <property type="project" value="UniProtKB-UniRule"/>
</dbReference>
<evidence type="ECO:0000256" key="5">
    <source>
        <dbReference type="ARBA" id="ARBA00022617"/>
    </source>
</evidence>
<dbReference type="GO" id="GO:0005886">
    <property type="term" value="C:plasma membrane"/>
    <property type="evidence" value="ECO:0007669"/>
    <property type="project" value="UniProtKB-SubCell"/>
</dbReference>
<dbReference type="PATRIC" id="fig|1379.3.peg.1420"/>
<evidence type="ECO:0000256" key="7">
    <source>
        <dbReference type="ARBA" id="ARBA00022723"/>
    </source>
</evidence>
<evidence type="ECO:0000256" key="2">
    <source>
        <dbReference type="ARBA" id="ARBA00009819"/>
    </source>
</evidence>
<evidence type="ECO:0000256" key="9">
    <source>
        <dbReference type="ARBA" id="ARBA00022989"/>
    </source>
</evidence>
<keyword evidence="10 12" id="KW-0408">Iron</keyword>
<dbReference type="RefSeq" id="WP_003145246.1">
    <property type="nucleotide sequence ID" value="NZ_CP083637.1"/>
</dbReference>
<dbReference type="EMBL" id="LSDC01000099">
    <property type="protein sequence ID" value="KXB58358.1"/>
    <property type="molecule type" value="Genomic_DNA"/>
</dbReference>
<organism evidence="13 14">
    <name type="scientific">Gemella haemolysans</name>
    <dbReference type="NCBI Taxonomy" id="1379"/>
    <lineage>
        <taxon>Bacteria</taxon>
        <taxon>Bacillati</taxon>
        <taxon>Bacillota</taxon>
        <taxon>Bacilli</taxon>
        <taxon>Bacillales</taxon>
        <taxon>Gemellaceae</taxon>
        <taxon>Gemella</taxon>
    </lineage>
</organism>
<dbReference type="AlphaFoldDB" id="A0A133ZSD2"/>
<feature type="transmembrane region" description="Helical" evidence="12">
    <location>
        <begin position="128"/>
        <end position="145"/>
    </location>
</feature>
<sequence length="460" mass="52002">MLDPLLLARIQFAATTVFHFFFVPITIGMVFLIAIFESIYVKTGDEHYKRITKFFGHLFLINFAVGVVTGILQEFQFGMNWSEYSSFVGDVFGPSLAIEALLAFYLESTFIGIWIFSWEKINKKLHVMCIWLVSIGTLMSAFWILSANSFMQHPVGVKYVENGVIGKKAEMIDFFAIVKNPYLWNQFPHVVTMALTVGAFTIAGIASWKMLRKHEVEMFRKAFKVSIVAALIGSLGLFVTGHSQMQYLVREYPMKVAAAEALYEDTGNSAPFSVLATIDQKQQKAEHYLEVPGMLSFLAYDKFEGSLKGMKSLQKEMDEKYYPVVGKHIDYTPHVPTIYYSFRIMSGSVGILILMALLGTIYSFKRTETKKRWFLQLMPWTLLVAEVATACGWIMAEMGRQPFLIFGVMATESGVSPNSGASVLFSLLVFCVLYTILGITQYIAFRYAMNKKETTVKEVA</sequence>
<dbReference type="Pfam" id="PF01654">
    <property type="entry name" value="Cyt_bd_oxida_I"/>
    <property type="match status" value="1"/>
</dbReference>
<evidence type="ECO:0000256" key="12">
    <source>
        <dbReference type="PIRNR" id="PIRNR006446"/>
    </source>
</evidence>
<evidence type="ECO:0000256" key="10">
    <source>
        <dbReference type="ARBA" id="ARBA00023004"/>
    </source>
</evidence>
<gene>
    <name evidence="13" type="ORF">HMPREF3186_01436</name>
</gene>
<evidence type="ECO:0000256" key="8">
    <source>
        <dbReference type="ARBA" id="ARBA00022982"/>
    </source>
</evidence>
<keyword evidence="5 12" id="KW-0349">Heme</keyword>
<dbReference type="GO" id="GO:0019646">
    <property type="term" value="P:aerobic electron transport chain"/>
    <property type="evidence" value="ECO:0007669"/>
    <property type="project" value="InterPro"/>
</dbReference>
<keyword evidence="9 12" id="KW-1133">Transmembrane helix</keyword>
<feature type="transmembrane region" description="Helical" evidence="12">
    <location>
        <begin position="340"/>
        <end position="362"/>
    </location>
</feature>
<feature type="transmembrane region" description="Helical" evidence="12">
    <location>
        <begin position="54"/>
        <end position="72"/>
    </location>
</feature>
<dbReference type="PIRSF" id="PIRSF006446">
    <property type="entry name" value="Cyt_quinol_oxidase_1"/>
    <property type="match status" value="1"/>
</dbReference>
<reference evidence="14" key="1">
    <citation type="submission" date="2016-01" db="EMBL/GenBank/DDBJ databases">
        <authorList>
            <person name="Mitreva M."/>
            <person name="Pepin K.H."/>
            <person name="Mihindukulasuriya K.A."/>
            <person name="Fulton R."/>
            <person name="Fronick C."/>
            <person name="O'Laughlin M."/>
            <person name="Miner T."/>
            <person name="Herter B."/>
            <person name="Rosa B.A."/>
            <person name="Cordes M."/>
            <person name="Tomlinson C."/>
            <person name="Wollam A."/>
            <person name="Palsikar V.B."/>
            <person name="Mardis E.R."/>
            <person name="Wilson R.K."/>
        </authorList>
    </citation>
    <scope>NUCLEOTIDE SEQUENCE [LARGE SCALE GENOMIC DNA]</scope>
    <source>
        <strain evidence="14">DNF01167</strain>
    </source>
</reference>
<feature type="transmembrane region" description="Helical" evidence="12">
    <location>
        <begin position="12"/>
        <end position="34"/>
    </location>
</feature>
<dbReference type="PANTHER" id="PTHR30365:SF15">
    <property type="entry name" value="CYTOCHROME BD UBIQUINOL OXIDASE SUBUNIT 1"/>
    <property type="match status" value="1"/>
</dbReference>
<evidence type="ECO:0000256" key="4">
    <source>
        <dbReference type="ARBA" id="ARBA00022475"/>
    </source>
</evidence>
<evidence type="ECO:0000256" key="11">
    <source>
        <dbReference type="ARBA" id="ARBA00023136"/>
    </source>
</evidence>
<comment type="caution">
    <text evidence="13">The sequence shown here is derived from an EMBL/GenBank/DDBJ whole genome shotgun (WGS) entry which is preliminary data.</text>
</comment>
<keyword evidence="3 12" id="KW-0813">Transport</keyword>
<evidence type="ECO:0000256" key="6">
    <source>
        <dbReference type="ARBA" id="ARBA00022692"/>
    </source>
</evidence>
<evidence type="ECO:0000313" key="14">
    <source>
        <dbReference type="Proteomes" id="UP000070355"/>
    </source>
</evidence>
<dbReference type="GO" id="GO:0009055">
    <property type="term" value="F:electron transfer activity"/>
    <property type="evidence" value="ECO:0007669"/>
    <property type="project" value="UniProtKB-UniRule"/>
</dbReference>
<evidence type="ECO:0000313" key="13">
    <source>
        <dbReference type="EMBL" id="KXB58358.1"/>
    </source>
</evidence>
<dbReference type="GO" id="GO:0046872">
    <property type="term" value="F:metal ion binding"/>
    <property type="evidence" value="ECO:0007669"/>
    <property type="project" value="UniProtKB-UniRule"/>
</dbReference>
<keyword evidence="8 12" id="KW-0249">Electron transport</keyword>
<keyword evidence="6 12" id="KW-0812">Transmembrane</keyword>
<protein>
    <submittedName>
        <fullName evidence="13">Cytochrome d ubiquinol oxidase, subunit I</fullName>
    </submittedName>
</protein>
<feature type="transmembrane region" description="Helical" evidence="12">
    <location>
        <begin position="92"/>
        <end position="116"/>
    </location>
</feature>
<keyword evidence="4 12" id="KW-1003">Cell membrane</keyword>
<dbReference type="GO" id="GO:0020037">
    <property type="term" value="F:heme binding"/>
    <property type="evidence" value="ECO:0007669"/>
    <property type="project" value="TreeGrafter"/>
</dbReference>
<keyword evidence="7 12" id="KW-0479">Metal-binding</keyword>
<feature type="transmembrane region" description="Helical" evidence="12">
    <location>
        <begin position="190"/>
        <end position="211"/>
    </location>
</feature>
<evidence type="ECO:0000256" key="3">
    <source>
        <dbReference type="ARBA" id="ARBA00022448"/>
    </source>
</evidence>
<dbReference type="Proteomes" id="UP000070355">
    <property type="component" value="Unassembled WGS sequence"/>
</dbReference>
<feature type="transmembrane region" description="Helical" evidence="12">
    <location>
        <begin position="374"/>
        <end position="396"/>
    </location>
</feature>
<dbReference type="OrthoDB" id="9807042at2"/>
<comment type="similarity">
    <text evidence="2 12">Belongs to the cytochrome ubiquinol oxidase subunit 1 family.</text>
</comment>
<dbReference type="PANTHER" id="PTHR30365">
    <property type="entry name" value="CYTOCHROME D UBIQUINOL OXIDASE"/>
    <property type="match status" value="1"/>
</dbReference>
<dbReference type="InterPro" id="IPR002585">
    <property type="entry name" value="Cyt-d_ubiquinol_oxidase_su_1"/>
</dbReference>
<accession>A0A133ZSD2</accession>
<dbReference type="GO" id="GO:0016682">
    <property type="term" value="F:oxidoreductase activity, acting on diphenols and related substances as donors, oxygen as acceptor"/>
    <property type="evidence" value="ECO:0007669"/>
    <property type="project" value="TreeGrafter"/>
</dbReference>
<proteinExistence type="inferred from homology"/>
<evidence type="ECO:0000256" key="1">
    <source>
        <dbReference type="ARBA" id="ARBA00004651"/>
    </source>
</evidence>
<name>A0A133ZSD2_9BACL</name>
<feature type="transmembrane region" description="Helical" evidence="12">
    <location>
        <begin position="223"/>
        <end position="245"/>
    </location>
</feature>
<dbReference type="GeneID" id="93287442"/>
<dbReference type="STRING" id="1379.HMPREF3186_01436"/>
<comment type="subcellular location">
    <subcellularLocation>
        <location evidence="1">Cell membrane</location>
        <topology evidence="1">Multi-pass membrane protein</topology>
    </subcellularLocation>
</comment>
<feature type="transmembrane region" description="Helical" evidence="12">
    <location>
        <begin position="423"/>
        <end position="445"/>
    </location>
</feature>